<gene>
    <name evidence="5" type="primary">LOC108080462</name>
</gene>
<evidence type="ECO:0000256" key="2">
    <source>
        <dbReference type="SAM" id="MobiDB-lite"/>
    </source>
</evidence>
<evidence type="ECO:0000313" key="5">
    <source>
        <dbReference type="RefSeq" id="XP_041630710.1"/>
    </source>
</evidence>
<dbReference type="InterPro" id="IPR036361">
    <property type="entry name" value="SAP_dom_sf"/>
</dbReference>
<dbReference type="InterPro" id="IPR001878">
    <property type="entry name" value="Znf_CCHC"/>
</dbReference>
<dbReference type="SUPFAM" id="SSF57756">
    <property type="entry name" value="Retrovirus zinc finger-like domains"/>
    <property type="match status" value="1"/>
</dbReference>
<keyword evidence="1" id="KW-0862">Zinc</keyword>
<keyword evidence="4" id="KW-1185">Reference proteome</keyword>
<dbReference type="InterPro" id="IPR036875">
    <property type="entry name" value="Znf_CCHC_sf"/>
</dbReference>
<dbReference type="SMART" id="SM00343">
    <property type="entry name" value="ZnF_C2HC"/>
    <property type="match status" value="2"/>
</dbReference>
<dbReference type="Proteomes" id="UP001652661">
    <property type="component" value="Chromosome 3R"/>
</dbReference>
<evidence type="ECO:0000313" key="4">
    <source>
        <dbReference type="Proteomes" id="UP001652661"/>
    </source>
</evidence>
<feature type="region of interest" description="Disordered" evidence="2">
    <location>
        <begin position="197"/>
        <end position="238"/>
    </location>
</feature>
<dbReference type="Pfam" id="PF00098">
    <property type="entry name" value="zf-CCHC"/>
    <property type="match status" value="1"/>
</dbReference>
<feature type="region of interest" description="Disordered" evidence="2">
    <location>
        <begin position="107"/>
        <end position="139"/>
    </location>
</feature>
<dbReference type="Pfam" id="PF02037">
    <property type="entry name" value="SAP"/>
    <property type="match status" value="1"/>
</dbReference>
<dbReference type="Gene3D" id="4.10.60.10">
    <property type="entry name" value="Zinc finger, CCHC-type"/>
    <property type="match status" value="1"/>
</dbReference>
<dbReference type="GeneID" id="108080462"/>
<evidence type="ECO:0000259" key="3">
    <source>
        <dbReference type="PROSITE" id="PS50158"/>
    </source>
</evidence>
<reference evidence="5" key="1">
    <citation type="submission" date="2025-08" db="UniProtKB">
        <authorList>
            <consortium name="RefSeq"/>
        </authorList>
    </citation>
    <scope>IDENTIFICATION</scope>
    <source>
        <strain evidence="5">14028-0561.14</strain>
        <tissue evidence="5">Whole fly</tissue>
    </source>
</reference>
<dbReference type="RefSeq" id="XP_041630710.1">
    <property type="nucleotide sequence ID" value="XM_041774776.2"/>
</dbReference>
<keyword evidence="1" id="KW-0863">Zinc-finger</keyword>
<evidence type="ECO:0000256" key="1">
    <source>
        <dbReference type="PROSITE-ProRule" id="PRU00047"/>
    </source>
</evidence>
<dbReference type="InterPro" id="IPR003034">
    <property type="entry name" value="SAP_dom"/>
</dbReference>
<accession>A0ABM3C4V1</accession>
<name>A0ABM3C4V1_DROKI</name>
<dbReference type="SUPFAM" id="SSF68906">
    <property type="entry name" value="SAP domain"/>
    <property type="match status" value="1"/>
</dbReference>
<protein>
    <recommendedName>
        <fullName evidence="3">CCHC-type domain-containing protein</fullName>
    </recommendedName>
</protein>
<sequence>METIGADDYTVAELRNWLGRLNMPKSGNKATLAARLNGVPPEARGVCPAMEENDAGSSGLEHEDAGSAAPDSGVETVSNMIEHEAGAAAPGNGVITVSDMIEHEAGAASPVAEGSVHVRDDAGPSKFNSRGSREPANEVSTQLDALKRQLELVQLENEILRMEFAQRHNSAATPNQNCAATPNQNCAATPNQNCAATPNQNGAATPNQNGAATPNQNNVSTPDRNVAGGDARSEGTPVNNNSLLAMAREMLPTYDGAANNKLPVSTWIAQLNAITKMYKLSDDVIRMLVMSKLKDRAQVWLHSSESLLTLPIHELLRQIDEAFNSKESKIMSRRKFQGRKWNPSEDFSTYFKEKTLLATHIQMDDEELIDSIIEGIPDTLLRQQAHMHCFNSSAQLLQAFAKVALRKPPLFSSGRAKVSAGDGPTSAPPKRCFNCNSIGHFAADCRKPKREHGACYACGSMDHQVHHCTEKKFVPSNEYNA</sequence>
<proteinExistence type="predicted"/>
<keyword evidence="1" id="KW-0479">Metal-binding</keyword>
<dbReference type="PROSITE" id="PS50158">
    <property type="entry name" value="ZF_CCHC"/>
    <property type="match status" value="1"/>
</dbReference>
<feature type="compositionally biased region" description="Polar residues" evidence="2">
    <location>
        <begin position="197"/>
        <end position="223"/>
    </location>
</feature>
<feature type="region of interest" description="Disordered" evidence="2">
    <location>
        <begin position="45"/>
        <end position="73"/>
    </location>
</feature>
<organism evidence="4 5">
    <name type="scientific">Drosophila kikkawai</name>
    <name type="common">Fruit fly</name>
    <dbReference type="NCBI Taxonomy" id="30033"/>
    <lineage>
        <taxon>Eukaryota</taxon>
        <taxon>Metazoa</taxon>
        <taxon>Ecdysozoa</taxon>
        <taxon>Arthropoda</taxon>
        <taxon>Hexapoda</taxon>
        <taxon>Insecta</taxon>
        <taxon>Pterygota</taxon>
        <taxon>Neoptera</taxon>
        <taxon>Endopterygota</taxon>
        <taxon>Diptera</taxon>
        <taxon>Brachycera</taxon>
        <taxon>Muscomorpha</taxon>
        <taxon>Ephydroidea</taxon>
        <taxon>Drosophilidae</taxon>
        <taxon>Drosophila</taxon>
        <taxon>Sophophora</taxon>
    </lineage>
</organism>
<feature type="domain" description="CCHC-type" evidence="3">
    <location>
        <begin position="431"/>
        <end position="447"/>
    </location>
</feature>